<dbReference type="Proteomes" id="UP001621706">
    <property type="component" value="Unassembled WGS sequence"/>
</dbReference>
<name>A0ABW8P8G4_9FLAO</name>
<organism evidence="1 2">
    <name type="scientific">Flavobacterium oreochromis</name>
    <dbReference type="NCBI Taxonomy" id="2906078"/>
    <lineage>
        <taxon>Bacteria</taxon>
        <taxon>Pseudomonadati</taxon>
        <taxon>Bacteroidota</taxon>
        <taxon>Flavobacteriia</taxon>
        <taxon>Flavobacteriales</taxon>
        <taxon>Flavobacteriaceae</taxon>
        <taxon>Flavobacterium</taxon>
    </lineage>
</organism>
<evidence type="ECO:0000313" key="1">
    <source>
        <dbReference type="EMBL" id="MFK7000827.1"/>
    </source>
</evidence>
<proteinExistence type="predicted"/>
<evidence type="ECO:0000313" key="2">
    <source>
        <dbReference type="Proteomes" id="UP001621706"/>
    </source>
</evidence>
<protein>
    <submittedName>
        <fullName evidence="1">Uncharacterized protein</fullName>
    </submittedName>
</protein>
<comment type="caution">
    <text evidence="1">The sequence shown here is derived from an EMBL/GenBank/DDBJ whole genome shotgun (WGS) entry which is preliminary data.</text>
</comment>
<dbReference type="RefSeq" id="WP_088398557.1">
    <property type="nucleotide sequence ID" value="NZ_JAZGZP010000010.1"/>
</dbReference>
<gene>
    <name evidence="1" type="ORF">V3I07_07955</name>
</gene>
<keyword evidence="2" id="KW-1185">Reference proteome</keyword>
<dbReference type="EMBL" id="JAZGZP010000010">
    <property type="protein sequence ID" value="MFK7000827.1"/>
    <property type="molecule type" value="Genomic_DNA"/>
</dbReference>
<reference evidence="1 2" key="1">
    <citation type="submission" date="2024-02" db="EMBL/GenBank/DDBJ databases">
        <title>Comparative Genomic Analysis of Flavobacterium Species Causing Columnaris Disease of Freshwater Fish in Thailand: Insights into Virulence and Resistance Mechanisms.</title>
        <authorList>
            <person name="Nguyen D."/>
            <person name="Chokmangmeepisarn P."/>
            <person name="Khianchaikhan K."/>
            <person name="Morishita M."/>
            <person name="Bunnoy A."/>
            <person name="Rodkhum C."/>
        </authorList>
    </citation>
    <scope>NUCLEOTIDE SEQUENCE [LARGE SCALE GENOMIC DNA]</scope>
    <source>
        <strain evidence="1 2">CNRT2201</strain>
    </source>
</reference>
<sequence>MNDEGLCGRFVYIQAYIDDPKSEGELKVWKHNRFRWFDRMMVEEEIDERTTQGMPWKINQAGTSLCRNYQMSYKLRRRNFFIY</sequence>
<accession>A0ABW8P8G4</accession>